<name>A0A0K0FP05_STRVS</name>
<dbReference type="GO" id="GO:0005634">
    <property type="term" value="C:nucleus"/>
    <property type="evidence" value="ECO:0007669"/>
    <property type="project" value="TreeGrafter"/>
</dbReference>
<dbReference type="Gene3D" id="1.25.40.10">
    <property type="entry name" value="Tetratricopeptide repeat domain"/>
    <property type="match status" value="1"/>
</dbReference>
<reference evidence="1" key="1">
    <citation type="submission" date="2014-07" db="EMBL/GenBank/DDBJ databases">
        <authorList>
            <person name="Martin A.A"/>
            <person name="De Silva N."/>
        </authorList>
    </citation>
    <scope>NUCLEOTIDE SEQUENCE</scope>
</reference>
<organism evidence="1 2">
    <name type="scientific">Strongyloides venezuelensis</name>
    <name type="common">Threadworm</name>
    <dbReference type="NCBI Taxonomy" id="75913"/>
    <lineage>
        <taxon>Eukaryota</taxon>
        <taxon>Metazoa</taxon>
        <taxon>Ecdysozoa</taxon>
        <taxon>Nematoda</taxon>
        <taxon>Chromadorea</taxon>
        <taxon>Rhabditida</taxon>
        <taxon>Tylenchina</taxon>
        <taxon>Panagrolaimomorpha</taxon>
        <taxon>Strongyloidoidea</taxon>
        <taxon>Strongyloididae</taxon>
        <taxon>Strongyloides</taxon>
    </lineage>
</organism>
<dbReference type="WBParaSite" id="SVE_1085600.1">
    <property type="protein sequence ID" value="SVE_1085600.1"/>
    <property type="gene ID" value="SVE_1085600"/>
</dbReference>
<dbReference type="GO" id="GO:0070129">
    <property type="term" value="P:regulation of mitochondrial translation"/>
    <property type="evidence" value="ECO:0007669"/>
    <property type="project" value="TreeGrafter"/>
</dbReference>
<dbReference type="InterPro" id="IPR033490">
    <property type="entry name" value="LRP130"/>
</dbReference>
<dbReference type="PANTHER" id="PTHR46669:SF1">
    <property type="entry name" value="LEUCINE-RICH PPR MOTIF-CONTAINING PROTEIN, MITOCHONDRIAL"/>
    <property type="match status" value="1"/>
</dbReference>
<evidence type="ECO:0000313" key="1">
    <source>
        <dbReference type="Proteomes" id="UP000035680"/>
    </source>
</evidence>
<protein>
    <submittedName>
        <fullName evidence="2">Leucine-rich PPR motif-containing protein, mitochondrial</fullName>
    </submittedName>
</protein>
<dbReference type="STRING" id="75913.A0A0K0FP05"/>
<keyword evidence="1" id="KW-1185">Reference proteome</keyword>
<sequence length="1052" mass="121800">MKLLRLSLTLRIQEKALSVAPIHLNAVLQKNQPLKEIDKRPFLNNNVLKINFGDDKIVIKKAESIENEQRKLIMKHTTNLFKNPKTLFDLLDIMEYKERGGSSTMEDIAKMLKDENFDLNLLSDRQVALIFRASGDLASYCNSEYKDRFTNKYFNILKARDVKFGIRGLNSFFKTKLENGNPLSVGEFYELLSKYEIEPDVETFEILGDYFAKKGDSKNVYDLISSMKEIDLPPTIKMFSALVESLVISNQVEKARTVILSFENKRILSNIKDLKLAFIKGLAESGKYDILYKEVKEFIDGSVLSKSRVNYLLLEPLALFANATDDVEQIKNIKQLIPPINLKESGNYLDTDLQKFYSKCCDLIENKKIGEASILLDVLPQSFKERSEKSIMNSLNEIILDESDNNSILEDVTLLKEYNIMENPFISLLTRNDGNNKNIFFEIFGKFMETDEYKALKDRFFVTKANIMYLMNQFNEAQRESEKVDIVCKALKSIIDCNLKELNECEKRQLLRLRSSFFNLIIGENFNLIEKITDNLSFQQNSIFLRTLVRMLLNSKKYGDLQDVLNIILQGRLYLSTSEHLLTIIQGILNNKNSDKSTTLTCCSILSCACHSKLKAYNRNAIINVLTNVFSNIHISDESLSLMVDQLVSEKRIIFTRDEKNQLSKLLDSQGLVSRKQYLEMLTEKSSTLLRWLGIKDIRVLEKELLHLEGHENEKAKEAAGFLRTIILEKYINETPLNYEAIFEHLKRVYAFDNKNNIRKVQHTPSLLMRSLVHDNKNNLADDLWEINGVKLDTYALLLYAFNLFIRNETDKLDKILDFVKYDVRVIDDNTMTMMSTFIPEVEEEKLQKFIEIIVQSFNVSESVANKMTLNFHQNTFERLMNENKLEEAFEIAKVIGSINEMPYGQIDIMSASIKSSNTKLFGDVLNWVKSLLNNDTIYIDASLALLENGKQELAENTLKNFPYMMMSEKRLNFIISREKKLKNVDVLKFILKFISQKEWVTDEMINNTLSAILEIYKEQGLVPEIFKFKETLVKEKFPFTAKADLLFREYS</sequence>
<dbReference type="GO" id="GO:0003730">
    <property type="term" value="F:mRNA 3'-UTR binding"/>
    <property type="evidence" value="ECO:0007669"/>
    <property type="project" value="TreeGrafter"/>
</dbReference>
<accession>A0A0K0FP05</accession>
<evidence type="ECO:0000313" key="2">
    <source>
        <dbReference type="WBParaSite" id="SVE_1085600.1"/>
    </source>
</evidence>
<dbReference type="Proteomes" id="UP000035680">
    <property type="component" value="Unassembled WGS sequence"/>
</dbReference>
<dbReference type="InterPro" id="IPR011990">
    <property type="entry name" value="TPR-like_helical_dom_sf"/>
</dbReference>
<proteinExistence type="predicted"/>
<dbReference type="GO" id="GO:0005739">
    <property type="term" value="C:mitochondrion"/>
    <property type="evidence" value="ECO:0007669"/>
    <property type="project" value="TreeGrafter"/>
</dbReference>
<reference evidence="2" key="2">
    <citation type="submission" date="2015-08" db="UniProtKB">
        <authorList>
            <consortium name="WormBaseParasite"/>
        </authorList>
    </citation>
    <scope>IDENTIFICATION</scope>
</reference>
<dbReference type="AlphaFoldDB" id="A0A0K0FP05"/>
<dbReference type="PANTHER" id="PTHR46669">
    <property type="entry name" value="LEUCINE-RICH PPR MOTIF-CONTAINING PROTEIN, MITOCHONDRIAL"/>
    <property type="match status" value="1"/>
</dbReference>